<dbReference type="Proteomes" id="UP000602647">
    <property type="component" value="Unassembled WGS sequence"/>
</dbReference>
<organism evidence="2 3">
    <name type="scientific">Zhenpiania hominis</name>
    <dbReference type="NCBI Taxonomy" id="2763644"/>
    <lineage>
        <taxon>Bacteria</taxon>
        <taxon>Bacillati</taxon>
        <taxon>Bacillota</taxon>
        <taxon>Clostridia</taxon>
        <taxon>Peptostreptococcales</taxon>
        <taxon>Anaerovoracaceae</taxon>
        <taxon>Zhenpiania</taxon>
    </lineage>
</organism>
<reference evidence="2" key="1">
    <citation type="submission" date="2020-08" db="EMBL/GenBank/DDBJ databases">
        <title>Genome public.</title>
        <authorList>
            <person name="Liu C."/>
            <person name="Sun Q."/>
        </authorList>
    </citation>
    <scope>NUCLEOTIDE SEQUENCE</scope>
    <source>
        <strain evidence="2">BX12</strain>
    </source>
</reference>
<dbReference type="RefSeq" id="WP_187303808.1">
    <property type="nucleotide sequence ID" value="NZ_JACRYT010000017.1"/>
</dbReference>
<feature type="transmembrane region" description="Helical" evidence="1">
    <location>
        <begin position="21"/>
        <end position="43"/>
    </location>
</feature>
<keyword evidence="1" id="KW-0472">Membrane</keyword>
<feature type="transmembrane region" description="Helical" evidence="1">
    <location>
        <begin position="63"/>
        <end position="81"/>
    </location>
</feature>
<feature type="transmembrane region" description="Helical" evidence="1">
    <location>
        <begin position="195"/>
        <end position="212"/>
    </location>
</feature>
<dbReference type="AlphaFoldDB" id="A0A923SRL2"/>
<protein>
    <submittedName>
        <fullName evidence="2">Uncharacterized protein</fullName>
    </submittedName>
</protein>
<accession>A0A923SRL2</accession>
<proteinExistence type="predicted"/>
<evidence type="ECO:0000313" key="2">
    <source>
        <dbReference type="EMBL" id="MBC6680710.1"/>
    </source>
</evidence>
<gene>
    <name evidence="2" type="ORF">H9L42_12850</name>
</gene>
<name>A0A923SRL2_9FIRM</name>
<feature type="transmembrane region" description="Helical" evidence="1">
    <location>
        <begin position="129"/>
        <end position="149"/>
    </location>
</feature>
<comment type="caution">
    <text evidence="2">The sequence shown here is derived from an EMBL/GenBank/DDBJ whole genome shotgun (WGS) entry which is preliminary data.</text>
</comment>
<evidence type="ECO:0000313" key="3">
    <source>
        <dbReference type="Proteomes" id="UP000602647"/>
    </source>
</evidence>
<keyword evidence="1" id="KW-0812">Transmembrane</keyword>
<feature type="transmembrane region" description="Helical" evidence="1">
    <location>
        <begin position="101"/>
        <end position="123"/>
    </location>
</feature>
<evidence type="ECO:0000256" key="1">
    <source>
        <dbReference type="SAM" id="Phobius"/>
    </source>
</evidence>
<dbReference type="EMBL" id="JACRYT010000017">
    <property type="protein sequence ID" value="MBC6680710.1"/>
    <property type="molecule type" value="Genomic_DNA"/>
</dbReference>
<keyword evidence="3" id="KW-1185">Reference proteome</keyword>
<feature type="transmembrane region" description="Helical" evidence="1">
    <location>
        <begin position="156"/>
        <end position="175"/>
    </location>
</feature>
<keyword evidence="1" id="KW-1133">Transmembrane helix</keyword>
<sequence>MRTGTHLTREFRLFLFQLRDVKKLLLIPGVFLILLIPLLLFLTMKKYEDLSYAEEYLELLAQYLMPVLSVWGPGFAFVNLIESEGEEVHYVNHRMKDSQMLLWLGLYLVFLALWFGIAGIWLEGVWMEYLRQVISCCFYTGLLYCVMYWGGSMTLAFLAVALYWMASLFAHQIPLDILNCYDPRSMTAELLEEKYIYLMLAAAVLYVFGLIGNRQKQQFH</sequence>